<dbReference type="PANTHER" id="PTHR43540">
    <property type="entry name" value="PEROXYUREIDOACRYLATE/UREIDOACRYLATE AMIDOHYDROLASE-RELATED"/>
    <property type="match status" value="1"/>
</dbReference>
<feature type="domain" description="Isochorismatase-like" evidence="3">
    <location>
        <begin position="4"/>
        <end position="149"/>
    </location>
</feature>
<dbReference type="AlphaFoldDB" id="A0A841U478"/>
<dbReference type="SUPFAM" id="SSF52499">
    <property type="entry name" value="Isochorismatase-like hydrolases"/>
    <property type="match status" value="1"/>
</dbReference>
<dbReference type="CDD" id="cd00431">
    <property type="entry name" value="cysteine_hydrolases"/>
    <property type="match status" value="1"/>
</dbReference>
<dbReference type="InterPro" id="IPR050272">
    <property type="entry name" value="Isochorismatase-like_hydrls"/>
</dbReference>
<reference evidence="4 5" key="1">
    <citation type="submission" date="2020-08" db="EMBL/GenBank/DDBJ databases">
        <title>Cohnella phylogeny.</title>
        <authorList>
            <person name="Dunlap C."/>
        </authorList>
    </citation>
    <scope>NUCLEOTIDE SEQUENCE [LARGE SCALE GENOMIC DNA]</scope>
    <source>
        <strain evidence="4 5">DSM 25239</strain>
    </source>
</reference>
<dbReference type="RefSeq" id="WP_185138315.1">
    <property type="nucleotide sequence ID" value="NZ_BORM01000002.1"/>
</dbReference>
<evidence type="ECO:0000256" key="2">
    <source>
        <dbReference type="ARBA" id="ARBA00022801"/>
    </source>
</evidence>
<dbReference type="PANTHER" id="PTHR43540:SF6">
    <property type="entry name" value="ISOCHORISMATASE-LIKE DOMAIN-CONTAINING PROTEIN"/>
    <property type="match status" value="1"/>
</dbReference>
<organism evidence="4 5">
    <name type="scientific">Cohnella xylanilytica</name>
    <dbReference type="NCBI Taxonomy" id="557555"/>
    <lineage>
        <taxon>Bacteria</taxon>
        <taxon>Bacillati</taxon>
        <taxon>Bacillota</taxon>
        <taxon>Bacilli</taxon>
        <taxon>Bacillales</taxon>
        <taxon>Paenibacillaceae</taxon>
        <taxon>Cohnella</taxon>
    </lineage>
</organism>
<evidence type="ECO:0000256" key="1">
    <source>
        <dbReference type="ARBA" id="ARBA00006336"/>
    </source>
</evidence>
<keyword evidence="5" id="KW-1185">Reference proteome</keyword>
<dbReference type="EMBL" id="JACJVR010000090">
    <property type="protein sequence ID" value="MBB6694342.1"/>
    <property type="molecule type" value="Genomic_DNA"/>
</dbReference>
<keyword evidence="2 4" id="KW-0378">Hydrolase</keyword>
<dbReference type="Gene3D" id="3.40.50.850">
    <property type="entry name" value="Isochorismatase-like"/>
    <property type="match status" value="1"/>
</dbReference>
<comment type="similarity">
    <text evidence="1">Belongs to the isochorismatase family.</text>
</comment>
<gene>
    <name evidence="4" type="ORF">H7B90_23380</name>
</gene>
<accession>A0A841U478</accession>
<sequence length="164" mass="18309">MKLAMLIIDMQKLFIDPYRDRMDVNRACEHINYVAGMLREAGHPIIRIRDVEEKDAGEERLAEIPEIVAASSDLQIEKVHSNAFWETNLEAILREHAPDLVIVSGYAAQYCVLATYNGAVERGFRAVLLQGGILSEHADAVTAAYRDRNLISHPVVRAAVNSNP</sequence>
<dbReference type="Pfam" id="PF00857">
    <property type="entry name" value="Isochorismatase"/>
    <property type="match status" value="1"/>
</dbReference>
<comment type="caution">
    <text evidence="4">The sequence shown here is derived from an EMBL/GenBank/DDBJ whole genome shotgun (WGS) entry which is preliminary data.</text>
</comment>
<dbReference type="Proteomes" id="UP000553776">
    <property type="component" value="Unassembled WGS sequence"/>
</dbReference>
<dbReference type="InterPro" id="IPR036380">
    <property type="entry name" value="Isochorismatase-like_sf"/>
</dbReference>
<proteinExistence type="inferred from homology"/>
<dbReference type="InterPro" id="IPR000868">
    <property type="entry name" value="Isochorismatase-like_dom"/>
</dbReference>
<evidence type="ECO:0000259" key="3">
    <source>
        <dbReference type="Pfam" id="PF00857"/>
    </source>
</evidence>
<name>A0A841U478_9BACL</name>
<protein>
    <submittedName>
        <fullName evidence="4">Cysteine hydrolase</fullName>
    </submittedName>
</protein>
<evidence type="ECO:0000313" key="5">
    <source>
        <dbReference type="Proteomes" id="UP000553776"/>
    </source>
</evidence>
<dbReference type="GO" id="GO:0016787">
    <property type="term" value="F:hydrolase activity"/>
    <property type="evidence" value="ECO:0007669"/>
    <property type="project" value="UniProtKB-KW"/>
</dbReference>
<evidence type="ECO:0000313" key="4">
    <source>
        <dbReference type="EMBL" id="MBB6694342.1"/>
    </source>
</evidence>